<dbReference type="Gene3D" id="3.40.630.30">
    <property type="match status" value="1"/>
</dbReference>
<dbReference type="SUPFAM" id="SSF51735">
    <property type="entry name" value="NAD(P)-binding Rossmann-fold domains"/>
    <property type="match status" value="1"/>
</dbReference>
<organism evidence="3 4">
    <name type="scientific">Antricoccus suffuscus</name>
    <dbReference type="NCBI Taxonomy" id="1629062"/>
    <lineage>
        <taxon>Bacteria</taxon>
        <taxon>Bacillati</taxon>
        <taxon>Actinomycetota</taxon>
        <taxon>Actinomycetes</taxon>
        <taxon>Geodermatophilales</taxon>
        <taxon>Antricoccaceae</taxon>
        <taxon>Antricoccus</taxon>
    </lineage>
</organism>
<dbReference type="CDD" id="cd04301">
    <property type="entry name" value="NAT_SF"/>
    <property type="match status" value="1"/>
</dbReference>
<dbReference type="EMBL" id="PVUE01000002">
    <property type="protein sequence ID" value="PRZ43643.1"/>
    <property type="molecule type" value="Genomic_DNA"/>
</dbReference>
<accession>A0A2T1A4W5</accession>
<dbReference type="InterPro" id="IPR016181">
    <property type="entry name" value="Acyl_CoA_acyltransferase"/>
</dbReference>
<dbReference type="Pfam" id="PF13607">
    <property type="entry name" value="Succ_CoA_lig"/>
    <property type="match status" value="1"/>
</dbReference>
<dbReference type="InterPro" id="IPR016102">
    <property type="entry name" value="Succinyl-CoA_synth-like"/>
</dbReference>
<dbReference type="Pfam" id="PF13549">
    <property type="entry name" value="ATP-grasp_5"/>
    <property type="match status" value="1"/>
</dbReference>
<evidence type="ECO:0000256" key="1">
    <source>
        <dbReference type="SAM" id="MobiDB-lite"/>
    </source>
</evidence>
<dbReference type="SMART" id="SM00881">
    <property type="entry name" value="CoA_binding"/>
    <property type="match status" value="1"/>
</dbReference>
<name>A0A2T1A4W5_9ACTN</name>
<dbReference type="PANTHER" id="PTHR42793">
    <property type="entry name" value="COA BINDING DOMAIN CONTAINING PROTEIN"/>
    <property type="match status" value="1"/>
</dbReference>
<reference evidence="3 4" key="1">
    <citation type="submission" date="2018-03" db="EMBL/GenBank/DDBJ databases">
        <title>Genomic Encyclopedia of Archaeal and Bacterial Type Strains, Phase II (KMG-II): from individual species to whole genera.</title>
        <authorList>
            <person name="Goeker M."/>
        </authorList>
    </citation>
    <scope>NUCLEOTIDE SEQUENCE [LARGE SCALE GENOMIC DNA]</scope>
    <source>
        <strain evidence="3 4">DSM 100065</strain>
    </source>
</reference>
<dbReference type="Pfam" id="PF13380">
    <property type="entry name" value="CoA_binding_2"/>
    <property type="match status" value="1"/>
</dbReference>
<dbReference type="SUPFAM" id="SSF55729">
    <property type="entry name" value="Acyl-CoA N-acyltransferases (Nat)"/>
    <property type="match status" value="1"/>
</dbReference>
<dbReference type="RefSeq" id="WP_106347782.1">
    <property type="nucleotide sequence ID" value="NZ_PVUE01000002.1"/>
</dbReference>
<dbReference type="SUPFAM" id="SSF52210">
    <property type="entry name" value="Succinyl-CoA synthetase domains"/>
    <property type="match status" value="2"/>
</dbReference>
<dbReference type="Pfam" id="PF00583">
    <property type="entry name" value="Acetyltransf_1"/>
    <property type="match status" value="1"/>
</dbReference>
<keyword evidence="4" id="KW-1185">Reference proteome</keyword>
<dbReference type="GO" id="GO:0016747">
    <property type="term" value="F:acyltransferase activity, transferring groups other than amino-acyl groups"/>
    <property type="evidence" value="ECO:0007669"/>
    <property type="project" value="InterPro"/>
</dbReference>
<dbReference type="PROSITE" id="PS51186">
    <property type="entry name" value="GNAT"/>
    <property type="match status" value="1"/>
</dbReference>
<feature type="domain" description="N-acetyltransferase" evidence="2">
    <location>
        <begin position="47"/>
        <end position="198"/>
    </location>
</feature>
<dbReference type="InterPro" id="IPR036291">
    <property type="entry name" value="NAD(P)-bd_dom_sf"/>
</dbReference>
<dbReference type="AlphaFoldDB" id="A0A2T1A4W5"/>
<evidence type="ECO:0000313" key="3">
    <source>
        <dbReference type="EMBL" id="PRZ43643.1"/>
    </source>
</evidence>
<protein>
    <submittedName>
        <fullName evidence="3">Acyl-CoA synthetase (NDP forming)</fullName>
    </submittedName>
</protein>
<dbReference type="Gene3D" id="3.30.470.20">
    <property type="entry name" value="ATP-grasp fold, B domain"/>
    <property type="match status" value="1"/>
</dbReference>
<evidence type="ECO:0000259" key="2">
    <source>
        <dbReference type="PROSITE" id="PS51186"/>
    </source>
</evidence>
<dbReference type="InterPro" id="IPR032875">
    <property type="entry name" value="Succ_CoA_lig_flav_dom"/>
</dbReference>
<evidence type="ECO:0000313" key="4">
    <source>
        <dbReference type="Proteomes" id="UP000237752"/>
    </source>
</evidence>
<dbReference type="InterPro" id="IPR000182">
    <property type="entry name" value="GNAT_dom"/>
</dbReference>
<dbReference type="Gene3D" id="3.40.50.261">
    <property type="entry name" value="Succinyl-CoA synthetase domains"/>
    <property type="match status" value="2"/>
</dbReference>
<dbReference type="Proteomes" id="UP000237752">
    <property type="component" value="Unassembled WGS sequence"/>
</dbReference>
<proteinExistence type="predicted"/>
<comment type="caution">
    <text evidence="3">The sequence shown here is derived from an EMBL/GenBank/DDBJ whole genome shotgun (WGS) entry which is preliminary data.</text>
</comment>
<gene>
    <name evidence="3" type="ORF">CLV47_102334</name>
</gene>
<dbReference type="InterPro" id="IPR003781">
    <property type="entry name" value="CoA-bd"/>
</dbReference>
<dbReference type="PANTHER" id="PTHR42793:SF1">
    <property type="entry name" value="PEPTIDYL-LYSINE N-ACETYLTRANSFERASE PATZ"/>
    <property type="match status" value="1"/>
</dbReference>
<sequence>MSDDPDTEVTAQTSPAADQPPAPIGKDTPNYPSDLEADVVASDGGTVHVRPIVPGDADKLEQMHARTSERTRYLRFFGPMPRIPARELKRFVTVDYHDRMAFVVFLGAELIAVGRYDRYAGKDDAEVAFLVEDGQQGRGLGPMLLEHLAAAARVNGIKRFTAEVLAENSRMVRTFIDAGYSPKRSYEEGVVHLEFPIEPTETSVEVLYAREQRAEARSLERLLTARSVAVIGASNDRGKIGHAVLRNLLEFGLAGPIYPVHPTSPHVSGVPAYPTVLDIPHDVDLAVLAVPADQVEGVVEQCGQKKVRGLVVISGGFGERDEDGRTKQQDLVETARAYGMRVVGPNCLGVVNTNVDVRLNATISPNVPPPGRVGFFCQSGALGVAILADAASRGLGMSTFVSAGNRADVSGNDLLQYWSTDDRTEVILLHLESFGNPRKFARLTRGIGRLKPIIAVKSGRHGAKPDLAARAAKMSDSVVQALFESSGVIRVDTLEQGFDLASLLAHQPLPQGIRVAAVGNSSALGVLVIDACQEQGLQVADGYPVDIGPEAGVEAFEEALQQAIDSDEVDAIVAVFVPPVVTDSTPYAEALGRLSATSTKPIATTFQGLSGVPKGLRLEGEHGELRRGSVPSYPTPERAVLALARAATYYRWRHHPTGSILEYAEAHRDVAREIIDQVLADHSGGRALSPEECRTILGAYGIVGDRSDPGNEGVPVSVGLVDDPSFGVLASFGLSGLATELFGDIAYRALPLTDSEIEELVKAPRAFPLLTGYRGAQPVKLEAVYDLIGRLVALAEDLPEVRSLTLDPVIATAEGVRVTRASLRVGPARSSNTPGPRRLAPAY</sequence>
<feature type="region of interest" description="Disordered" evidence="1">
    <location>
        <begin position="1"/>
        <end position="35"/>
    </location>
</feature>
<dbReference type="OrthoDB" id="190266at2"/>
<dbReference type="Gene3D" id="3.40.50.720">
    <property type="entry name" value="NAD(P)-binding Rossmann-like Domain"/>
    <property type="match status" value="1"/>
</dbReference>